<proteinExistence type="predicted"/>
<feature type="region of interest" description="Disordered" evidence="1">
    <location>
        <begin position="35"/>
        <end position="173"/>
    </location>
</feature>
<dbReference type="Proteomes" id="UP000293045">
    <property type="component" value="Unassembled WGS sequence"/>
</dbReference>
<feature type="compositionally biased region" description="Acidic residues" evidence="1">
    <location>
        <begin position="63"/>
        <end position="105"/>
    </location>
</feature>
<dbReference type="VEuPathDB" id="MicrosporidiaDB:CWI36_0339p0010"/>
<feature type="compositionally biased region" description="Basic and acidic residues" evidence="1">
    <location>
        <begin position="35"/>
        <end position="59"/>
    </location>
</feature>
<keyword evidence="2" id="KW-0472">Membrane</keyword>
<feature type="compositionally biased region" description="Acidic residues" evidence="1">
    <location>
        <begin position="152"/>
        <end position="170"/>
    </location>
</feature>
<evidence type="ECO:0000313" key="3">
    <source>
        <dbReference type="EMBL" id="TBU07238.1"/>
    </source>
</evidence>
<protein>
    <submittedName>
        <fullName evidence="3">Uncharacterized protein</fullName>
    </submittedName>
</protein>
<feature type="transmembrane region" description="Helical" evidence="2">
    <location>
        <begin position="460"/>
        <end position="484"/>
    </location>
</feature>
<dbReference type="VEuPathDB" id="MicrosporidiaDB:CWI39_0347p0010"/>
<gene>
    <name evidence="3" type="ORF">CWI39_0347p0010</name>
</gene>
<evidence type="ECO:0000256" key="1">
    <source>
        <dbReference type="SAM" id="MobiDB-lite"/>
    </source>
</evidence>
<sequence>MTMIIIVVTNGLNGEDYLLFGMWKVKMSMMANESNDKDNHEIGVGDVDGRDDKDDHDSCEGATEGEDESDIVWYTEYDDDDCGYDDGNVEGDDHDSCDGEGEDDTDGTRDIKYDSDNWGYDEGSDDRDDHESCDGATEGVDGSEGIERTERDNDDCAYEDDNDDGDDQESCDGFGDEVYTLEVIFESDDDDVVYNNGEDNWEGSVVCNDKKEDGVGIDGNDSGEGNIENISEGKIGEQEDGKVQREGEIDNDDGKYDSIEYEVGIGGNSGVVSIKTEEYKYLRDCDILEDIWEDFNSERVSDCNNGVFENKNSGNFETSDERGDGFDKIDEDGKCGKGSKDCEDCKGDEVDKHGETRKCGKVGKFGKVVERLERDDLKDNWVECGNCGNSGECFTNCDNWGGRLIVVIGFVEIIVLIEWSLKIGLVIEGIGLADLLVAIEAFDLVEPIVLFVVIVLVEPIVLFEVSMLVEIIEIIGLIVVIVLVEPIMIEMIEMIEVIVVIVLVEPIDLVLVGKGEEVFNCNDVCGFGGKSDGVSNDMSDSKDCGISGELCFVKVGKCDECVNCAECNGIFEGVCDCDVECTYRKLDLYCGKRGGHCSKCEGFDGKCGCNGNSGKIGRFVTCGELDGRCDSGSCDNCNDFPETFGECSESCEEASGMDTLSAWNSPCLASGFDISCCRIVSLLKLL</sequence>
<keyword evidence="2" id="KW-0812">Transmembrane</keyword>
<organism evidence="3 4">
    <name type="scientific">Hamiltosporidium magnivora</name>
    <dbReference type="NCBI Taxonomy" id="148818"/>
    <lineage>
        <taxon>Eukaryota</taxon>
        <taxon>Fungi</taxon>
        <taxon>Fungi incertae sedis</taxon>
        <taxon>Microsporidia</taxon>
        <taxon>Dubosqiidae</taxon>
        <taxon>Hamiltosporidium</taxon>
    </lineage>
</organism>
<evidence type="ECO:0000313" key="4">
    <source>
        <dbReference type="Proteomes" id="UP000293045"/>
    </source>
</evidence>
<keyword evidence="2" id="KW-1133">Transmembrane helix</keyword>
<dbReference type="EMBL" id="PIXR01000347">
    <property type="protein sequence ID" value="TBU07238.1"/>
    <property type="molecule type" value="Genomic_DNA"/>
</dbReference>
<evidence type="ECO:0000256" key="2">
    <source>
        <dbReference type="SAM" id="Phobius"/>
    </source>
</evidence>
<feature type="compositionally biased region" description="Basic and acidic residues" evidence="1">
    <location>
        <begin position="106"/>
        <end position="115"/>
    </location>
</feature>
<accession>A0A4Q9LGK7</accession>
<comment type="caution">
    <text evidence="3">The sequence shown here is derived from an EMBL/GenBank/DDBJ whole genome shotgun (WGS) entry which is preliminary data.</text>
</comment>
<dbReference type="AlphaFoldDB" id="A0A4Q9LGK7"/>
<name>A0A4Q9LGK7_9MICR</name>
<reference evidence="3 4" key="1">
    <citation type="submission" date="2017-12" db="EMBL/GenBank/DDBJ databases">
        <authorList>
            <person name="Pombert J.-F."/>
            <person name="Haag K.L."/>
            <person name="Ebert D."/>
        </authorList>
    </citation>
    <scope>NUCLEOTIDE SEQUENCE [LARGE SCALE GENOMIC DNA]</scope>
    <source>
        <strain evidence="3">IL-BN-2</strain>
    </source>
</reference>
<feature type="transmembrane region" description="Helical" evidence="2">
    <location>
        <begin position="433"/>
        <end position="454"/>
    </location>
</feature>